<evidence type="ECO:0000313" key="1">
    <source>
        <dbReference type="EMBL" id="BDR93454.1"/>
    </source>
</evidence>
<accession>A0A830EJD9</accession>
<proteinExistence type="predicted"/>
<keyword evidence="4" id="KW-1185">Reference proteome</keyword>
<dbReference type="EMBL" id="BMNM01000004">
    <property type="protein sequence ID" value="GGI77252.1"/>
    <property type="molecule type" value="Genomic_DNA"/>
</dbReference>
<reference evidence="1" key="4">
    <citation type="journal article" date="2023" name="Microbiol. Resour. Announc.">
        <title>Complete Genome Sequence of Vulcanisaeta souniana Strain IC-059, a Hyperthermophilic Archaeon Isolated from Hot Spring Water in Japan.</title>
        <authorList>
            <person name="Kato S."/>
            <person name="Itoh T."/>
            <person name="Wu L."/>
            <person name="Ma J."/>
            <person name="Ohkuma M."/>
        </authorList>
    </citation>
    <scope>NUCLEOTIDE SEQUENCE</scope>
    <source>
        <strain evidence="1">JCM 11219</strain>
    </source>
</reference>
<evidence type="ECO:0000313" key="4">
    <source>
        <dbReference type="Proteomes" id="UP001060771"/>
    </source>
</evidence>
<dbReference type="Proteomes" id="UP000657075">
    <property type="component" value="Unassembled WGS sequence"/>
</dbReference>
<sequence>MEEYDSRIVKALIDLISKSKGRRITIKARSLLKFAGLNGRHSDILKTAKVLGRLADDGYVRVESNKPTRSRSRVLKYIITESMDLWRLAKENPNGAANILLKRLRDLSNYDVA</sequence>
<evidence type="ECO:0000313" key="2">
    <source>
        <dbReference type="EMBL" id="GGI77252.1"/>
    </source>
</evidence>
<name>A0A830EJD9_9CREN</name>
<evidence type="ECO:0000313" key="3">
    <source>
        <dbReference type="Proteomes" id="UP000657075"/>
    </source>
</evidence>
<dbReference type="GeneID" id="76208085"/>
<organism evidence="2 3">
    <name type="scientific">Vulcanisaeta souniana JCM 11219</name>
    <dbReference type="NCBI Taxonomy" id="1293586"/>
    <lineage>
        <taxon>Archaea</taxon>
        <taxon>Thermoproteota</taxon>
        <taxon>Thermoprotei</taxon>
        <taxon>Thermoproteales</taxon>
        <taxon>Thermoproteaceae</taxon>
        <taxon>Vulcanisaeta</taxon>
    </lineage>
</organism>
<dbReference type="EMBL" id="AP026830">
    <property type="protein sequence ID" value="BDR93454.1"/>
    <property type="molecule type" value="Genomic_DNA"/>
</dbReference>
<gene>
    <name evidence="2" type="ORF">GCM10007112_12570</name>
    <name evidence="1" type="ORF">Vsou_25470</name>
</gene>
<protein>
    <submittedName>
        <fullName evidence="2">Uncharacterized protein</fullName>
    </submittedName>
</protein>
<dbReference type="Proteomes" id="UP001060771">
    <property type="component" value="Chromosome"/>
</dbReference>
<dbReference type="RefSeq" id="WP_188603175.1">
    <property type="nucleotide sequence ID" value="NZ_AP026830.1"/>
</dbReference>
<dbReference type="OrthoDB" id="25346at2157"/>
<reference evidence="4" key="3">
    <citation type="submission" date="2022-09" db="EMBL/GenBank/DDBJ databases">
        <title>Complete genome sequence of Vulcanisaeta souniana.</title>
        <authorList>
            <person name="Kato S."/>
            <person name="Itoh T."/>
            <person name="Ohkuma M."/>
        </authorList>
    </citation>
    <scope>NUCLEOTIDE SEQUENCE [LARGE SCALE GENOMIC DNA]</scope>
    <source>
        <strain evidence="4">JCM 11219</strain>
    </source>
</reference>
<reference evidence="2" key="1">
    <citation type="journal article" date="2014" name="Int. J. Syst. Evol. Microbiol.">
        <title>Complete genome sequence of Corynebacterium casei LMG S-19264T (=DSM 44701T), isolated from a smear-ripened cheese.</title>
        <authorList>
            <consortium name="US DOE Joint Genome Institute (JGI-PGF)"/>
            <person name="Walter F."/>
            <person name="Albersmeier A."/>
            <person name="Kalinowski J."/>
            <person name="Ruckert C."/>
        </authorList>
    </citation>
    <scope>NUCLEOTIDE SEQUENCE</scope>
    <source>
        <strain evidence="2">JCM 11219</strain>
    </source>
</reference>
<dbReference type="AlphaFoldDB" id="A0A830EJD9"/>
<reference evidence="2" key="2">
    <citation type="submission" date="2020-09" db="EMBL/GenBank/DDBJ databases">
        <authorList>
            <person name="Sun Q."/>
            <person name="Ohkuma M."/>
        </authorList>
    </citation>
    <scope>NUCLEOTIDE SEQUENCE</scope>
    <source>
        <strain evidence="2">JCM 11219</strain>
    </source>
</reference>